<proteinExistence type="predicted"/>
<protein>
    <recommendedName>
        <fullName evidence="1">Gliding motility-associated protein GldM first immunoglobulin-like domain-containing protein</fullName>
    </recommendedName>
</protein>
<dbReference type="Proteomes" id="UP000192277">
    <property type="component" value="Unassembled WGS sequence"/>
</dbReference>
<dbReference type="InterPro" id="IPR048405">
    <property type="entry name" value="GldM_Ig-like-1"/>
</dbReference>
<reference evidence="2 3" key="1">
    <citation type="submission" date="2016-04" db="EMBL/GenBank/DDBJ databases">
        <authorList>
            <person name="Chen L."/>
            <person name="Zhuang W."/>
            <person name="Wang G."/>
        </authorList>
    </citation>
    <scope>NUCLEOTIDE SEQUENCE [LARGE SCALE GENOMIC DNA]</scope>
    <source>
        <strain evidence="3">GR20</strain>
    </source>
</reference>
<evidence type="ECO:0000259" key="1">
    <source>
        <dbReference type="Pfam" id="PF21601"/>
    </source>
</evidence>
<sequence length="326" mass="36791">MNRNLLAFAVAILLLTACRQQENAGQLRSINQCLQHSNVVMQMDIKLYDEAIVEKLKDPLTHGNAEIWGPRVAMIKKRVDSITGLIENLKIDLLKQSDSLRKANAPIVEQLYDINGKGNELVNKLAVFKESIPAIFRVNDFFDQPYLITDLKRDLGLILDSIPLLLGYRDSLSAAQRSIYKKKWMEESFAGNNSLLTMMQLNKIENEVLVTERSLVSYFFSKMPDVVTCGLRRQPHPFAIINSSYVKSGQTVEITAGITQIVASCQPKITINGKEIKVNSEDAAVYSFRAIGKPGKHKIPVLIDFYRSDGEQLRMTKNIEYIIAEK</sequence>
<dbReference type="Pfam" id="PF21601">
    <property type="entry name" value="GldM_2nd"/>
    <property type="match status" value="1"/>
</dbReference>
<feature type="domain" description="Gliding motility-associated protein GldM first immunoglobulin-like" evidence="1">
    <location>
        <begin position="237"/>
        <end position="324"/>
    </location>
</feature>
<keyword evidence="3" id="KW-1185">Reference proteome</keyword>
<evidence type="ECO:0000313" key="3">
    <source>
        <dbReference type="Proteomes" id="UP000192277"/>
    </source>
</evidence>
<name>A0ABX3P3M8_9BACT</name>
<comment type="caution">
    <text evidence="2">The sequence shown here is derived from an EMBL/GenBank/DDBJ whole genome shotgun (WGS) entry which is preliminary data.</text>
</comment>
<dbReference type="RefSeq" id="WP_014222324.1">
    <property type="nucleotide sequence ID" value="NZ_LWBO01000001.1"/>
</dbReference>
<dbReference type="PROSITE" id="PS51257">
    <property type="entry name" value="PROKAR_LIPOPROTEIN"/>
    <property type="match status" value="1"/>
</dbReference>
<accession>A0ABX3P3M8</accession>
<gene>
    <name evidence="2" type="ORF">A4D02_00230</name>
</gene>
<organism evidence="2 3">
    <name type="scientific">Niastella koreensis</name>
    <dbReference type="NCBI Taxonomy" id="354356"/>
    <lineage>
        <taxon>Bacteria</taxon>
        <taxon>Pseudomonadati</taxon>
        <taxon>Bacteroidota</taxon>
        <taxon>Chitinophagia</taxon>
        <taxon>Chitinophagales</taxon>
        <taxon>Chitinophagaceae</taxon>
        <taxon>Niastella</taxon>
    </lineage>
</organism>
<evidence type="ECO:0000313" key="2">
    <source>
        <dbReference type="EMBL" id="OQP54791.1"/>
    </source>
</evidence>
<dbReference type="EMBL" id="LWBO01000001">
    <property type="protein sequence ID" value="OQP54791.1"/>
    <property type="molecule type" value="Genomic_DNA"/>
</dbReference>